<dbReference type="InterPro" id="IPR050697">
    <property type="entry name" value="Adenylyl/Guanylyl_Cyclase_3/4"/>
</dbReference>
<dbReference type="InterPro" id="IPR029787">
    <property type="entry name" value="Nucleotide_cyclase"/>
</dbReference>
<gene>
    <name evidence="3" type="primary">cyaA_5</name>
    <name evidence="3" type="ORF">E5S67_02771</name>
</gene>
<feature type="domain" description="Guanylate cyclase" evidence="2">
    <location>
        <begin position="280"/>
        <end position="399"/>
    </location>
</feature>
<dbReference type="GO" id="GO:0004016">
    <property type="term" value="F:adenylate cyclase activity"/>
    <property type="evidence" value="ECO:0007669"/>
    <property type="project" value="UniProtKB-EC"/>
</dbReference>
<dbReference type="Pfam" id="PF19363">
    <property type="entry name" value="DUF5939"/>
    <property type="match status" value="1"/>
</dbReference>
<evidence type="ECO:0000313" key="4">
    <source>
        <dbReference type="Proteomes" id="UP000702425"/>
    </source>
</evidence>
<keyword evidence="3" id="KW-0456">Lyase</keyword>
<dbReference type="EC" id="4.6.1.1" evidence="3"/>
<proteinExistence type="inferred from homology"/>
<comment type="similarity">
    <text evidence="1">Belongs to the adenylyl cyclase class-3 family.</text>
</comment>
<comment type="caution">
    <text evidence="3">The sequence shown here is derived from an EMBL/GenBank/DDBJ whole genome shotgun (WGS) entry which is preliminary data.</text>
</comment>
<dbReference type="PROSITE" id="PS50125">
    <property type="entry name" value="GUANYLATE_CYCLASE_2"/>
    <property type="match status" value="1"/>
</dbReference>
<name>A0ABX2CZ65_9CYAN</name>
<sequence>MNIELLKEKLEQLKKRPNSSKGTIDQIGKWLIGSHILQRLRINPYYVAGDTVKNVKRITSEFLHGVTAGAFDLHWDIHCPHCNMITDEFNDLADTSEMSFCPMCEREFNIDLLDRVEVTFSLNKEIEDPQLRPVCAPPPVLQNKLQLVTPLYCTESETVTLEEGRYRYCCPLTLAKGILKVEGEKTEEIQEIKLKQLAGRDFDKIELTVRPGKVKIELTNTDHNLSGLILHSEELPDELTLEQLPLRLSGIQLVHHPDYKRLFGDRVISERERVKIRAITIMFTDITGSTRMYETLGDTKAYNIVRDHFEIFFESIEKFGGKVIKTIGDAVMASFISNEQAIMAAAAAVACFREYNSTREQAEWIQVRIGIHRGTALLVNLNNSIDYFGSTVNKTARLQNLSKSDEVSFSEEVYSDQPFLTALKAAGVSEIQKRVEDLKGIQGAQVAYSARINTESVIALSATPIPGRS</sequence>
<accession>A0ABX2CZ65</accession>
<dbReference type="Gene3D" id="3.30.70.1230">
    <property type="entry name" value="Nucleotide cyclase"/>
    <property type="match status" value="1"/>
</dbReference>
<dbReference type="InterPro" id="IPR001054">
    <property type="entry name" value="A/G_cyclase"/>
</dbReference>
<dbReference type="Pfam" id="PF00211">
    <property type="entry name" value="Guanylate_cyc"/>
    <property type="match status" value="1"/>
</dbReference>
<organism evidence="3 4">
    <name type="scientific">Microcoleus asticus IPMA8</name>
    <dbReference type="NCBI Taxonomy" id="2563858"/>
    <lineage>
        <taxon>Bacteria</taxon>
        <taxon>Bacillati</taxon>
        <taxon>Cyanobacteriota</taxon>
        <taxon>Cyanophyceae</taxon>
        <taxon>Oscillatoriophycideae</taxon>
        <taxon>Oscillatoriales</taxon>
        <taxon>Microcoleaceae</taxon>
        <taxon>Microcoleus</taxon>
        <taxon>Microcoleus asticus</taxon>
    </lineage>
</organism>
<dbReference type="InterPro" id="IPR045983">
    <property type="entry name" value="GUC-dom-containing_N"/>
</dbReference>
<dbReference type="PANTHER" id="PTHR43081:SF19">
    <property type="entry name" value="PH-SENSITIVE ADENYLATE CYCLASE RV1264"/>
    <property type="match status" value="1"/>
</dbReference>
<evidence type="ECO:0000259" key="2">
    <source>
        <dbReference type="PROSITE" id="PS50125"/>
    </source>
</evidence>
<protein>
    <submittedName>
        <fullName evidence="3">Adenylate cyclase 1</fullName>
        <ecNumber evidence="3">4.6.1.1</ecNumber>
    </submittedName>
</protein>
<evidence type="ECO:0000256" key="1">
    <source>
        <dbReference type="ARBA" id="ARBA00005381"/>
    </source>
</evidence>
<dbReference type="PANTHER" id="PTHR43081">
    <property type="entry name" value="ADENYLATE CYCLASE, TERMINAL-DIFFERENTIATION SPECIFIC-RELATED"/>
    <property type="match status" value="1"/>
</dbReference>
<evidence type="ECO:0000313" key="3">
    <source>
        <dbReference type="EMBL" id="NQE35042.1"/>
    </source>
</evidence>
<keyword evidence="4" id="KW-1185">Reference proteome</keyword>
<dbReference type="SMART" id="SM00044">
    <property type="entry name" value="CYCc"/>
    <property type="match status" value="1"/>
</dbReference>
<dbReference type="Proteomes" id="UP000702425">
    <property type="component" value="Unassembled WGS sequence"/>
</dbReference>
<dbReference type="RefSeq" id="WP_172188113.1">
    <property type="nucleotide sequence ID" value="NZ_CAWPPK010000258.1"/>
</dbReference>
<dbReference type="CDD" id="cd07302">
    <property type="entry name" value="CHD"/>
    <property type="match status" value="1"/>
</dbReference>
<dbReference type="EMBL" id="SRRZ01000045">
    <property type="protein sequence ID" value="NQE35042.1"/>
    <property type="molecule type" value="Genomic_DNA"/>
</dbReference>
<reference evidence="3 4" key="1">
    <citation type="journal article" date="2020" name="Sci. Rep.">
        <title>A novel cyanobacterial geosmin producer, revising GeoA distribution and dispersion patterns in Bacteria.</title>
        <authorList>
            <person name="Churro C."/>
            <person name="Semedo-Aguiar A.P."/>
            <person name="Silva A.D."/>
            <person name="Pereira-Leal J.B."/>
            <person name="Leite R.B."/>
        </authorList>
    </citation>
    <scope>NUCLEOTIDE SEQUENCE [LARGE SCALE GENOMIC DNA]</scope>
    <source>
        <strain evidence="3 4">IPMA8</strain>
    </source>
</reference>
<dbReference type="SUPFAM" id="SSF55073">
    <property type="entry name" value="Nucleotide cyclase"/>
    <property type="match status" value="1"/>
</dbReference>